<evidence type="ECO:0000313" key="2">
    <source>
        <dbReference type="Proteomes" id="UP000240010"/>
    </source>
</evidence>
<accession>A0A2S6HE41</accession>
<organism evidence="1 2">
    <name type="scientific">Methylobacter tundripaludum</name>
    <dbReference type="NCBI Taxonomy" id="173365"/>
    <lineage>
        <taxon>Bacteria</taxon>
        <taxon>Pseudomonadati</taxon>
        <taxon>Pseudomonadota</taxon>
        <taxon>Gammaproteobacteria</taxon>
        <taxon>Methylococcales</taxon>
        <taxon>Methylococcaceae</taxon>
        <taxon>Methylobacter</taxon>
    </lineage>
</organism>
<comment type="caution">
    <text evidence="1">The sequence shown here is derived from an EMBL/GenBank/DDBJ whole genome shotgun (WGS) entry which is preliminary data.</text>
</comment>
<dbReference type="Proteomes" id="UP000240010">
    <property type="component" value="Unassembled WGS sequence"/>
</dbReference>
<dbReference type="EMBL" id="PTIZ01000005">
    <property type="protein sequence ID" value="PPK75706.1"/>
    <property type="molecule type" value="Genomic_DNA"/>
</dbReference>
<protein>
    <recommendedName>
        <fullName evidence="3">NodB homology domain-containing protein</fullName>
    </recommendedName>
</protein>
<name>A0A2S6HE41_9GAMM</name>
<reference evidence="1 2" key="1">
    <citation type="submission" date="2018-02" db="EMBL/GenBank/DDBJ databases">
        <title>Subsurface microbial communities from deep shales in Ohio and West Virginia, USA.</title>
        <authorList>
            <person name="Wrighton K."/>
        </authorList>
    </citation>
    <scope>NUCLEOTIDE SEQUENCE [LARGE SCALE GENOMIC DNA]</scope>
    <source>
        <strain evidence="1 2">OWC-DMM</strain>
    </source>
</reference>
<dbReference type="SUPFAM" id="SSF88713">
    <property type="entry name" value="Glycoside hydrolase/deacetylase"/>
    <property type="match status" value="1"/>
</dbReference>
<dbReference type="AlphaFoldDB" id="A0A2S6HE41"/>
<sequence>MFDALGEIFGIRFEEPNVANDTGIDAWLYLEINPDSMLRIQNSPLPSYAVISEKHLTSCGESSTINFNKHALIPEILSNRDVRSDEVIKLKGLPHWLQNATTLACKTESPIWAVQEHRDCQHHYVALTIPELNSDEPIFHHFHDNQFLALLPLLTFLRQLTDENRWDPPPLQACFMFDDPNLHWPTYGFINFFEMARHADLHNYHASFATIPLDAWFVHQQTADLFQEHHHRISLLIHGNDHIAEELARKIPNEERTRMLKQALFRIEKLEKRANVSVARVMAPPHGACSEETLKKMALMGYEAACISRGSLAHYNKHANWVRTLGMRPAENIHGLPVLPRFRISMDCQNAILVAALLHQPIIPVGHHQDVAENLNMLAHLSDFINSLGEVRWTNMTSISRNHYSKMIDGDILHLKMYSNIADLLIPEGINYILVERPWWQEGAMEPLLIKTTGGFKDLVPIEFHELIAVHSGQHIQIISSQISQAQGNYDSLYKFEPWSGIRRLMTEARDRLVPELRRLSM</sequence>
<proteinExistence type="predicted"/>
<evidence type="ECO:0000313" key="1">
    <source>
        <dbReference type="EMBL" id="PPK75706.1"/>
    </source>
</evidence>
<dbReference type="InterPro" id="IPR011330">
    <property type="entry name" value="Glyco_hydro/deAcase_b/a-brl"/>
</dbReference>
<gene>
    <name evidence="1" type="ORF">B0F87_105178</name>
</gene>
<dbReference type="GO" id="GO:0005975">
    <property type="term" value="P:carbohydrate metabolic process"/>
    <property type="evidence" value="ECO:0007669"/>
    <property type="project" value="InterPro"/>
</dbReference>
<evidence type="ECO:0008006" key="3">
    <source>
        <dbReference type="Google" id="ProtNLM"/>
    </source>
</evidence>